<proteinExistence type="predicted"/>
<evidence type="ECO:0000256" key="1">
    <source>
        <dbReference type="SAM" id="MobiDB-lite"/>
    </source>
</evidence>
<keyword evidence="2" id="KW-1133">Transmembrane helix</keyword>
<accession>A0AAD9WEU6</accession>
<evidence type="ECO:0000256" key="2">
    <source>
        <dbReference type="SAM" id="Phobius"/>
    </source>
</evidence>
<dbReference type="Proteomes" id="UP001285354">
    <property type="component" value="Unassembled WGS sequence"/>
</dbReference>
<keyword evidence="4" id="KW-1185">Reference proteome</keyword>
<reference evidence="3" key="1">
    <citation type="submission" date="2023-06" db="EMBL/GenBank/DDBJ databases">
        <title>Draft genome of Marssonina rosae.</title>
        <authorList>
            <person name="Cheng Q."/>
        </authorList>
    </citation>
    <scope>NUCLEOTIDE SEQUENCE</scope>
    <source>
        <strain evidence="3">R4</strain>
    </source>
</reference>
<feature type="region of interest" description="Disordered" evidence="1">
    <location>
        <begin position="207"/>
        <end position="226"/>
    </location>
</feature>
<name>A0AAD9WEU6_9HELO</name>
<organism evidence="3 4">
    <name type="scientific">Diplocarpon rosae</name>
    <dbReference type="NCBI Taxonomy" id="946125"/>
    <lineage>
        <taxon>Eukaryota</taxon>
        <taxon>Fungi</taxon>
        <taxon>Dikarya</taxon>
        <taxon>Ascomycota</taxon>
        <taxon>Pezizomycotina</taxon>
        <taxon>Leotiomycetes</taxon>
        <taxon>Helotiales</taxon>
        <taxon>Drepanopezizaceae</taxon>
        <taxon>Diplocarpon</taxon>
    </lineage>
</organism>
<evidence type="ECO:0000313" key="4">
    <source>
        <dbReference type="Proteomes" id="UP001285354"/>
    </source>
</evidence>
<comment type="caution">
    <text evidence="3">The sequence shown here is derived from an EMBL/GenBank/DDBJ whole genome shotgun (WGS) entry which is preliminary data.</text>
</comment>
<sequence>MAKFGGLALKSVSLTLRLIQFCCAAVVLGIFTYYLVTLHNHNIYIPNHVRAVEGISGAAILYIIVAGLLVCCLGGFAFFSALGMLLDLAFTGAFIYVAWVNRHATESCSGSVTTPYGNGNTQVNDSFEGITDGFTDLPSLKTACRLQKAAFAVAIVGLVFFFLSIFVEYGLIRHRQKEKAFGPSPHNGYTAGLPRRKFWQRQSKTAPYADENGDALPTHATPADLRPSYATDATAVGGEPPVSKYGADMYGTAQPHVYGSQMSNGYQTQTSTMSGVGHQTEGYTRNHQTYNQKQGTL</sequence>
<feature type="transmembrane region" description="Helical" evidence="2">
    <location>
        <begin position="149"/>
        <end position="171"/>
    </location>
</feature>
<protein>
    <recommendedName>
        <fullName evidence="5">MARVEL domain-containing protein</fullName>
    </recommendedName>
</protein>
<feature type="transmembrane region" description="Helical" evidence="2">
    <location>
        <begin position="59"/>
        <end position="86"/>
    </location>
</feature>
<keyword evidence="2" id="KW-0472">Membrane</keyword>
<dbReference type="AlphaFoldDB" id="A0AAD9WEU6"/>
<feature type="region of interest" description="Disordered" evidence="1">
    <location>
        <begin position="261"/>
        <end position="297"/>
    </location>
</feature>
<keyword evidence="2" id="KW-0812">Transmembrane</keyword>
<feature type="compositionally biased region" description="Polar residues" evidence="1">
    <location>
        <begin position="281"/>
        <end position="297"/>
    </location>
</feature>
<feature type="compositionally biased region" description="Polar residues" evidence="1">
    <location>
        <begin position="261"/>
        <end position="274"/>
    </location>
</feature>
<evidence type="ECO:0000313" key="3">
    <source>
        <dbReference type="EMBL" id="KAK2628755.1"/>
    </source>
</evidence>
<evidence type="ECO:0008006" key="5">
    <source>
        <dbReference type="Google" id="ProtNLM"/>
    </source>
</evidence>
<gene>
    <name evidence="3" type="ORF">QTJ16_001858</name>
</gene>
<feature type="transmembrane region" description="Helical" evidence="2">
    <location>
        <begin position="18"/>
        <end position="38"/>
    </location>
</feature>
<dbReference type="EMBL" id="JAUBYV010000002">
    <property type="protein sequence ID" value="KAK2628755.1"/>
    <property type="molecule type" value="Genomic_DNA"/>
</dbReference>